<feature type="transmembrane region" description="Helical" evidence="6">
    <location>
        <begin position="126"/>
        <end position="147"/>
    </location>
</feature>
<dbReference type="GeneID" id="10493052"/>
<feature type="transmembrane region" description="Helical" evidence="6">
    <location>
        <begin position="324"/>
        <end position="344"/>
    </location>
</feature>
<feature type="transmembrane region" description="Helical" evidence="6">
    <location>
        <begin position="21"/>
        <end position="44"/>
    </location>
</feature>
<dbReference type="InterPro" id="IPR004841">
    <property type="entry name" value="AA-permease/SLC12A_dom"/>
</dbReference>
<evidence type="ECO:0000256" key="2">
    <source>
        <dbReference type="ARBA" id="ARBA00022692"/>
    </source>
</evidence>
<dbReference type="Gene3D" id="1.20.1740.10">
    <property type="entry name" value="Amino acid/polyamine transporter I"/>
    <property type="match status" value="1"/>
</dbReference>
<dbReference type="HOGENOM" id="CLU_031607_0_0_2"/>
<dbReference type="STRING" id="1006006.Mcup_0861"/>
<keyword evidence="4 6" id="KW-0472">Membrane</keyword>
<keyword evidence="2 6" id="KW-0812">Transmembrane</keyword>
<dbReference type="RefSeq" id="WP_013737464.1">
    <property type="nucleotide sequence ID" value="NC_015435.1"/>
</dbReference>
<feature type="transmembrane region" description="Helical" evidence="6">
    <location>
        <begin position="99"/>
        <end position="120"/>
    </location>
</feature>
<accession>F4G2B8</accession>
<feature type="transmembrane region" description="Helical" evidence="6">
    <location>
        <begin position="228"/>
        <end position="252"/>
    </location>
</feature>
<feature type="transmembrane region" description="Helical" evidence="6">
    <location>
        <begin position="186"/>
        <end position="207"/>
    </location>
</feature>
<evidence type="ECO:0000256" key="5">
    <source>
        <dbReference type="SAM" id="MobiDB-lite"/>
    </source>
</evidence>
<sequence length="466" mass="51207">MNRDSYEHHGEPKRVIGVTDLIFISLGGQSPFLSVLTYGVEAYLLVGRGAALAIILGTVLVLLNGMVVYILSRKFTKTGGYFTYAYYTLTKRLGFETGWLYLLYSSMYGSAYVLGASYILSTILHISAVIIAVVILLISSIFALLGIKPTAKYAIIASLIEIGMMTALAILFMYSTRFYIYNPIPSNISVTTFALAILFGSSIPTGYGSITPLSGEVKNPERNVPKAIITVILIGGLLSAFDIYGITDHVIYFNLTANQLNLIQLIEDRFGIITLAFVLFAAANDGILATLSFMTATSRTMFAMSRGGFLPELLGKLESVRGPFNSVLVTIVTYAMIVVGGILIAGFNAFLAFTIAGLVSLLANIFVHLASDFSLLKLSIIKIRKRLSWFLLSLFAIAFSSYELLQSIRTSPPVIVYFFMGTIILGFLAAEVIEMSKETEDMEEDRNDRSMKRRLRSEDEKQEKAT</sequence>
<name>F4G2B8_METCR</name>
<dbReference type="PANTHER" id="PTHR42770:SF11">
    <property type="entry name" value="INNER MEMBRANE TRANSPORT PROTEIN YBAT"/>
    <property type="match status" value="1"/>
</dbReference>
<dbReference type="KEGG" id="mcn:Mcup_0861"/>
<dbReference type="Proteomes" id="UP000007812">
    <property type="component" value="Chromosome"/>
</dbReference>
<keyword evidence="3 6" id="KW-1133">Transmembrane helix</keyword>
<organism evidence="8 9">
    <name type="scientific">Metallosphaera cuprina (strain Ar-4)</name>
    <dbReference type="NCBI Taxonomy" id="1006006"/>
    <lineage>
        <taxon>Archaea</taxon>
        <taxon>Thermoproteota</taxon>
        <taxon>Thermoprotei</taxon>
        <taxon>Sulfolobales</taxon>
        <taxon>Sulfolobaceae</taxon>
        <taxon>Metallosphaera</taxon>
    </lineage>
</organism>
<dbReference type="EMBL" id="CP002656">
    <property type="protein sequence ID" value="AEB94966.1"/>
    <property type="molecule type" value="Genomic_DNA"/>
</dbReference>
<dbReference type="AlphaFoldDB" id="F4G2B8"/>
<dbReference type="InterPro" id="IPR050367">
    <property type="entry name" value="APC_superfamily"/>
</dbReference>
<dbReference type="GO" id="GO:0016020">
    <property type="term" value="C:membrane"/>
    <property type="evidence" value="ECO:0007669"/>
    <property type="project" value="UniProtKB-SubCell"/>
</dbReference>
<evidence type="ECO:0000259" key="7">
    <source>
        <dbReference type="Pfam" id="PF00324"/>
    </source>
</evidence>
<dbReference type="OrthoDB" id="43026at2157"/>
<feature type="domain" description="Amino acid permease/ SLC12A" evidence="7">
    <location>
        <begin position="21"/>
        <end position="377"/>
    </location>
</feature>
<dbReference type="eggNOG" id="arCOG03654">
    <property type="taxonomic scope" value="Archaea"/>
</dbReference>
<evidence type="ECO:0000256" key="4">
    <source>
        <dbReference type="ARBA" id="ARBA00023136"/>
    </source>
</evidence>
<feature type="compositionally biased region" description="Basic and acidic residues" evidence="5">
    <location>
        <begin position="446"/>
        <end position="466"/>
    </location>
</feature>
<evidence type="ECO:0000256" key="1">
    <source>
        <dbReference type="ARBA" id="ARBA00004141"/>
    </source>
</evidence>
<feature type="transmembrane region" description="Helical" evidence="6">
    <location>
        <begin position="154"/>
        <end position="174"/>
    </location>
</feature>
<keyword evidence="9" id="KW-1185">Reference proteome</keyword>
<feature type="transmembrane region" description="Helical" evidence="6">
    <location>
        <begin position="350"/>
        <end position="375"/>
    </location>
</feature>
<dbReference type="Pfam" id="PF00324">
    <property type="entry name" value="AA_permease"/>
    <property type="match status" value="1"/>
</dbReference>
<evidence type="ECO:0000256" key="3">
    <source>
        <dbReference type="ARBA" id="ARBA00022989"/>
    </source>
</evidence>
<feature type="transmembrane region" description="Helical" evidence="6">
    <location>
        <begin position="387"/>
        <end position="408"/>
    </location>
</feature>
<dbReference type="PIRSF" id="PIRSF006060">
    <property type="entry name" value="AA_transporter"/>
    <property type="match status" value="1"/>
</dbReference>
<feature type="region of interest" description="Disordered" evidence="5">
    <location>
        <begin position="439"/>
        <end position="466"/>
    </location>
</feature>
<gene>
    <name evidence="8" type="ordered locus">Mcup_0861</name>
</gene>
<feature type="transmembrane region" description="Helical" evidence="6">
    <location>
        <begin position="50"/>
        <end position="71"/>
    </location>
</feature>
<comment type="subcellular location">
    <subcellularLocation>
        <location evidence="1">Membrane</location>
        <topology evidence="1">Multi-pass membrane protein</topology>
    </subcellularLocation>
</comment>
<evidence type="ECO:0000256" key="6">
    <source>
        <dbReference type="SAM" id="Phobius"/>
    </source>
</evidence>
<reference evidence="8 9" key="1">
    <citation type="journal article" date="2011" name="J. Bacteriol.">
        <title>Complete genome sequence of Metallosphaera cuprina, a metal sulfide-oxidizing archaeon from a hot spring.</title>
        <authorList>
            <person name="Liu L.J."/>
            <person name="You X.Y."/>
            <person name="Zheng H."/>
            <person name="Wang S."/>
            <person name="Jiang C.Y."/>
            <person name="Liu S.J."/>
        </authorList>
    </citation>
    <scope>NUCLEOTIDE SEQUENCE [LARGE SCALE GENOMIC DNA]</scope>
    <source>
        <strain evidence="8 9">Ar-4</strain>
    </source>
</reference>
<dbReference type="PANTHER" id="PTHR42770">
    <property type="entry name" value="AMINO ACID TRANSPORTER-RELATED"/>
    <property type="match status" value="1"/>
</dbReference>
<feature type="transmembrane region" description="Helical" evidence="6">
    <location>
        <begin position="414"/>
        <end position="433"/>
    </location>
</feature>
<feature type="transmembrane region" description="Helical" evidence="6">
    <location>
        <begin position="272"/>
        <end position="296"/>
    </location>
</feature>
<protein>
    <submittedName>
        <fullName evidence="8">Amino acid permease-associated region</fullName>
    </submittedName>
</protein>
<evidence type="ECO:0000313" key="9">
    <source>
        <dbReference type="Proteomes" id="UP000007812"/>
    </source>
</evidence>
<dbReference type="GO" id="GO:0055085">
    <property type="term" value="P:transmembrane transport"/>
    <property type="evidence" value="ECO:0007669"/>
    <property type="project" value="InterPro"/>
</dbReference>
<dbReference type="PATRIC" id="fig|1006006.8.peg.859"/>
<proteinExistence type="predicted"/>
<evidence type="ECO:0000313" key="8">
    <source>
        <dbReference type="EMBL" id="AEB94966.1"/>
    </source>
</evidence>